<evidence type="ECO:0000313" key="8">
    <source>
        <dbReference type="Proteomes" id="UP000327157"/>
    </source>
</evidence>
<keyword evidence="3" id="KW-0804">Transcription</keyword>
<comment type="subcellular location">
    <subcellularLocation>
        <location evidence="1">Nucleus</location>
    </subcellularLocation>
</comment>
<evidence type="ECO:0000313" key="7">
    <source>
        <dbReference type="EMBL" id="KAB2616930.1"/>
    </source>
</evidence>
<dbReference type="PANTHER" id="PTHR31945:SF133">
    <property type="entry name" value="BHLH DOMAIN-CONTAINING PROTEIN"/>
    <property type="match status" value="1"/>
</dbReference>
<dbReference type="CDD" id="cd04873">
    <property type="entry name" value="ACT_UUR-ACR-like"/>
    <property type="match status" value="1"/>
</dbReference>
<dbReference type="GO" id="GO:0043565">
    <property type="term" value="F:sequence-specific DNA binding"/>
    <property type="evidence" value="ECO:0007669"/>
    <property type="project" value="TreeGrafter"/>
</dbReference>
<dbReference type="Proteomes" id="UP000327157">
    <property type="component" value="Chromosome 15"/>
</dbReference>
<dbReference type="CDD" id="cd06222">
    <property type="entry name" value="RNase_H_like"/>
    <property type="match status" value="1"/>
</dbReference>
<dbReference type="InterPro" id="IPR051358">
    <property type="entry name" value="TF_AMS/ICE1/BHLH6-like"/>
</dbReference>
<dbReference type="Pfam" id="PF22754">
    <property type="entry name" value="bHLH-TF_ACT-like_plant"/>
    <property type="match status" value="1"/>
</dbReference>
<dbReference type="GO" id="GO:0046983">
    <property type="term" value="F:protein dimerization activity"/>
    <property type="evidence" value="ECO:0007669"/>
    <property type="project" value="InterPro"/>
</dbReference>
<dbReference type="Pfam" id="PF13456">
    <property type="entry name" value="RVT_3"/>
    <property type="match status" value="1"/>
</dbReference>
<evidence type="ECO:0000256" key="5">
    <source>
        <dbReference type="SAM" id="Coils"/>
    </source>
</evidence>
<proteinExistence type="predicted"/>
<feature type="coiled-coil region" evidence="5">
    <location>
        <begin position="231"/>
        <end position="258"/>
    </location>
</feature>
<dbReference type="InterPro" id="IPR054502">
    <property type="entry name" value="bHLH-TF_ACT-like_plant"/>
</dbReference>
<evidence type="ECO:0000259" key="6">
    <source>
        <dbReference type="PROSITE" id="PS50888"/>
    </source>
</evidence>
<dbReference type="SUPFAM" id="SSF47459">
    <property type="entry name" value="HLH, helix-loop-helix DNA-binding domain"/>
    <property type="match status" value="1"/>
</dbReference>
<dbReference type="Pfam" id="PF00010">
    <property type="entry name" value="HLH"/>
    <property type="match status" value="1"/>
</dbReference>
<dbReference type="SMART" id="SM00353">
    <property type="entry name" value="HLH"/>
    <property type="match status" value="1"/>
</dbReference>
<dbReference type="InterPro" id="IPR011598">
    <property type="entry name" value="bHLH_dom"/>
</dbReference>
<protein>
    <submittedName>
        <fullName evidence="7">Transcription factor bHLH93-like</fullName>
    </submittedName>
</protein>
<gene>
    <name evidence="7" type="ORF">D8674_012799</name>
</gene>
<dbReference type="PANTHER" id="PTHR31945">
    <property type="entry name" value="TRANSCRIPTION FACTOR SCREAM2-RELATED"/>
    <property type="match status" value="1"/>
</dbReference>
<dbReference type="InterPro" id="IPR036397">
    <property type="entry name" value="RNaseH_sf"/>
</dbReference>
<sequence>MELNEHGFLEELLALRRDSSSSSTWETNIPTEMNELLSSSGSWGNFDYFDQQNPSSSFLPISSCTHDFSPSFEPNFNSSNFNSNTTVNQEVYYPLGFGITDEALLSAHQQVTDSSYNTLDTPPFPVPEDNPWSMLEEEELGFPGDEMHNLETQAEAAGCKVEPTQSPDQVPAFNIGMCVERNTRANNKKLQGQPSKNLMAERRRRKRLNDRLSMLRSIVPKISKMDRTSILGDTIDYMKELLERINNLQQEIEADPDQLNVMSLFKDIKPNEMLVRNSPKFDVQRRNVDTKIDICCTGKPGLLLSTVSTLEALGLQIQQCVISCFNEFAMQASCSEDFDQRTMVTSEDIKQALYRNAGYGGRCLMKGRTRAMGVKLDLEKAYDYLNWDYIRQNRSFAWKGILKNMDVILKGMRWRVGNDEDQMHLFVKLNFDGSVAGDKMVVRFVLRNHNGQIIGGGALNLDGATISEVEAMALREGLFFAQRKGYTKIMVEGDSELVIQSVLDRDLRDCCYTCRHLGHVRNCNWKVPTRRDDANRKDTYGTPLFAGYGTVAINFAKETSHSSTDVSLLDWGNMDHLDNLGTHHHNETFTLMISPKHGMTLFQKRKTREVSPTPSFEKCRKTLLGGKLSCSSILCNRGSKKHGGHGRHDGRGNKKLLVEVADEDIREVPISPYKEFKDVEL</sequence>
<keyword evidence="8" id="KW-1185">Reference proteome</keyword>
<evidence type="ECO:0000256" key="4">
    <source>
        <dbReference type="ARBA" id="ARBA00023242"/>
    </source>
</evidence>
<organism evidence="7 8">
    <name type="scientific">Pyrus ussuriensis x Pyrus communis</name>
    <dbReference type="NCBI Taxonomy" id="2448454"/>
    <lineage>
        <taxon>Eukaryota</taxon>
        <taxon>Viridiplantae</taxon>
        <taxon>Streptophyta</taxon>
        <taxon>Embryophyta</taxon>
        <taxon>Tracheophyta</taxon>
        <taxon>Spermatophyta</taxon>
        <taxon>Magnoliopsida</taxon>
        <taxon>eudicotyledons</taxon>
        <taxon>Gunneridae</taxon>
        <taxon>Pentapetalae</taxon>
        <taxon>rosids</taxon>
        <taxon>fabids</taxon>
        <taxon>Rosales</taxon>
        <taxon>Rosaceae</taxon>
        <taxon>Amygdaloideae</taxon>
        <taxon>Maleae</taxon>
        <taxon>Pyrus</taxon>
    </lineage>
</organism>
<dbReference type="Gene3D" id="4.10.280.10">
    <property type="entry name" value="Helix-loop-helix DNA-binding domain"/>
    <property type="match status" value="1"/>
</dbReference>
<name>A0A5N5GUS2_9ROSA</name>
<dbReference type="InterPro" id="IPR012337">
    <property type="entry name" value="RNaseH-like_sf"/>
</dbReference>
<dbReference type="PROSITE" id="PS50888">
    <property type="entry name" value="BHLH"/>
    <property type="match status" value="1"/>
</dbReference>
<reference evidence="7 8" key="1">
    <citation type="submission" date="2019-09" db="EMBL/GenBank/DDBJ databases">
        <authorList>
            <person name="Ou C."/>
        </authorList>
    </citation>
    <scope>NUCLEOTIDE SEQUENCE [LARGE SCALE GENOMIC DNA]</scope>
    <source>
        <strain evidence="7">S2</strain>
        <tissue evidence="7">Leaf</tissue>
    </source>
</reference>
<evidence type="ECO:0000256" key="2">
    <source>
        <dbReference type="ARBA" id="ARBA00023015"/>
    </source>
</evidence>
<feature type="domain" description="BHLH" evidence="6">
    <location>
        <begin position="192"/>
        <end position="241"/>
    </location>
</feature>
<accession>A0A5N5GUS2</accession>
<dbReference type="GO" id="GO:0004523">
    <property type="term" value="F:RNA-DNA hybrid ribonuclease activity"/>
    <property type="evidence" value="ECO:0007669"/>
    <property type="project" value="InterPro"/>
</dbReference>
<evidence type="ECO:0000256" key="3">
    <source>
        <dbReference type="ARBA" id="ARBA00023163"/>
    </source>
</evidence>
<dbReference type="InterPro" id="IPR044730">
    <property type="entry name" value="RNase_H-like_dom_plant"/>
</dbReference>
<dbReference type="OrthoDB" id="752464at2759"/>
<dbReference type="GO" id="GO:0003700">
    <property type="term" value="F:DNA-binding transcription factor activity"/>
    <property type="evidence" value="ECO:0007669"/>
    <property type="project" value="TreeGrafter"/>
</dbReference>
<keyword evidence="2" id="KW-0805">Transcription regulation</keyword>
<dbReference type="GO" id="GO:0005634">
    <property type="term" value="C:nucleus"/>
    <property type="evidence" value="ECO:0007669"/>
    <property type="project" value="UniProtKB-SubCell"/>
</dbReference>
<dbReference type="AlphaFoldDB" id="A0A5N5GUS2"/>
<dbReference type="InterPro" id="IPR036638">
    <property type="entry name" value="HLH_DNA-bd_sf"/>
</dbReference>
<keyword evidence="4" id="KW-0539">Nucleus</keyword>
<dbReference type="InterPro" id="IPR002156">
    <property type="entry name" value="RNaseH_domain"/>
</dbReference>
<dbReference type="Gene3D" id="3.30.420.10">
    <property type="entry name" value="Ribonuclease H-like superfamily/Ribonuclease H"/>
    <property type="match status" value="1"/>
</dbReference>
<reference evidence="7 8" key="3">
    <citation type="submission" date="2019-11" db="EMBL/GenBank/DDBJ databases">
        <title>A de novo genome assembly of a pear dwarfing rootstock.</title>
        <authorList>
            <person name="Wang F."/>
            <person name="Wang J."/>
            <person name="Li S."/>
            <person name="Zhang Y."/>
            <person name="Fang M."/>
            <person name="Ma L."/>
            <person name="Zhao Y."/>
            <person name="Jiang S."/>
        </authorList>
    </citation>
    <scope>NUCLEOTIDE SEQUENCE [LARGE SCALE GENOMIC DNA]</scope>
    <source>
        <strain evidence="7">S2</strain>
        <tissue evidence="7">Leaf</tissue>
    </source>
</reference>
<dbReference type="SUPFAM" id="SSF53098">
    <property type="entry name" value="Ribonuclease H-like"/>
    <property type="match status" value="1"/>
</dbReference>
<reference evidence="8" key="2">
    <citation type="submission" date="2019-10" db="EMBL/GenBank/DDBJ databases">
        <title>A de novo genome assembly of a pear dwarfing rootstock.</title>
        <authorList>
            <person name="Wang F."/>
            <person name="Wang J."/>
            <person name="Li S."/>
            <person name="Zhang Y."/>
            <person name="Fang M."/>
            <person name="Ma L."/>
            <person name="Zhao Y."/>
            <person name="Jiang S."/>
        </authorList>
    </citation>
    <scope>NUCLEOTIDE SEQUENCE [LARGE SCALE GENOMIC DNA]</scope>
</reference>
<evidence type="ECO:0000256" key="1">
    <source>
        <dbReference type="ARBA" id="ARBA00004123"/>
    </source>
</evidence>
<keyword evidence="5" id="KW-0175">Coiled coil</keyword>
<comment type="caution">
    <text evidence="7">The sequence shown here is derived from an EMBL/GenBank/DDBJ whole genome shotgun (WGS) entry which is preliminary data.</text>
</comment>
<dbReference type="EMBL" id="SMOL01000401">
    <property type="protein sequence ID" value="KAB2616930.1"/>
    <property type="molecule type" value="Genomic_DNA"/>
</dbReference>